<dbReference type="GO" id="GO:0008658">
    <property type="term" value="F:penicillin binding"/>
    <property type="evidence" value="ECO:0007669"/>
    <property type="project" value="InterPro"/>
</dbReference>
<protein>
    <submittedName>
        <fullName evidence="2">Beta-lactamase class D</fullName>
    </submittedName>
</protein>
<accession>A0A318UL25</accession>
<dbReference type="RefSeq" id="WP_110827153.1">
    <property type="nucleotide sequence ID" value="NZ_QKLU01000001.1"/>
</dbReference>
<dbReference type="AlphaFoldDB" id="A0A318UL25"/>
<dbReference type="Gene3D" id="3.40.710.10">
    <property type="entry name" value="DD-peptidase/beta-lactamase superfamily"/>
    <property type="match status" value="1"/>
</dbReference>
<comment type="caution">
    <text evidence="2">The sequence shown here is derived from an EMBL/GenBank/DDBJ whole genome shotgun (WGS) entry which is preliminary data.</text>
</comment>
<dbReference type="InterPro" id="IPR012338">
    <property type="entry name" value="Beta-lactam/transpept-like"/>
</dbReference>
<keyword evidence="3" id="KW-1185">Reference proteome</keyword>
<dbReference type="InterPro" id="IPR001460">
    <property type="entry name" value="PCN-bd_Tpept"/>
</dbReference>
<feature type="domain" description="Penicillin-binding protein transpeptidase" evidence="1">
    <location>
        <begin position="47"/>
        <end position="262"/>
    </location>
</feature>
<dbReference type="Proteomes" id="UP000248198">
    <property type="component" value="Unassembled WGS sequence"/>
</dbReference>
<dbReference type="SUPFAM" id="SSF56601">
    <property type="entry name" value="beta-lactamase/transpeptidase-like"/>
    <property type="match status" value="1"/>
</dbReference>
<proteinExistence type="predicted"/>
<reference evidence="2 3" key="1">
    <citation type="submission" date="2018-06" db="EMBL/GenBank/DDBJ databases">
        <title>Genomic Encyclopedia of Archaeal and Bacterial Type Strains, Phase II (KMG-II): from individual species to whole genera.</title>
        <authorList>
            <person name="Goeker M."/>
        </authorList>
    </citation>
    <scope>NUCLEOTIDE SEQUENCE [LARGE SCALE GENOMIC DNA]</scope>
    <source>
        <strain evidence="2 3">DSM 27372</strain>
    </source>
</reference>
<dbReference type="EMBL" id="QKLU01000001">
    <property type="protein sequence ID" value="PYF77074.1"/>
    <property type="molecule type" value="Genomic_DNA"/>
</dbReference>
<dbReference type="OrthoDB" id="9762883at2"/>
<name>A0A318UL25_9SPHI</name>
<dbReference type="NCBIfam" id="NF012161">
    <property type="entry name" value="bla_class_D_main"/>
    <property type="match status" value="1"/>
</dbReference>
<sequence>MKFIKLYSLVTIASLVLLVSFKPGSSKIIREDFKRFYDKYKVNGSFIMYDQKNDRYTIYNQEQIVEPFTPASTFKICNSLVSLETGFVKDEHAILKWDGKERQLPAWNKDTDMKNAFKNSTVWYYQELARHVGEDRMKSWLEKARYGNADIAGGIDAFWLSGKLRISPNEQIDFLRRLHDNKLPFSKRSMNIVKDIMIVKDTLGSVMRGKPGLGKQDQQYVGWYVGYITTRDNVYYFSNCIQSTDKNPDFGKARFDILSDILNELEILKKKGKD</sequence>
<evidence type="ECO:0000313" key="3">
    <source>
        <dbReference type="Proteomes" id="UP000248198"/>
    </source>
</evidence>
<evidence type="ECO:0000313" key="2">
    <source>
        <dbReference type="EMBL" id="PYF77074.1"/>
    </source>
</evidence>
<evidence type="ECO:0000259" key="1">
    <source>
        <dbReference type="Pfam" id="PF00905"/>
    </source>
</evidence>
<gene>
    <name evidence="2" type="ORF">B0O44_101553</name>
</gene>
<organism evidence="2 3">
    <name type="scientific">Pedobacter nutrimenti</name>
    <dbReference type="NCBI Taxonomy" id="1241337"/>
    <lineage>
        <taxon>Bacteria</taxon>
        <taxon>Pseudomonadati</taxon>
        <taxon>Bacteroidota</taxon>
        <taxon>Sphingobacteriia</taxon>
        <taxon>Sphingobacteriales</taxon>
        <taxon>Sphingobacteriaceae</taxon>
        <taxon>Pedobacter</taxon>
    </lineage>
</organism>
<dbReference type="Pfam" id="PF00905">
    <property type="entry name" value="Transpeptidase"/>
    <property type="match status" value="1"/>
</dbReference>